<reference evidence="1" key="1">
    <citation type="journal article" date="2021" name="Proc. Natl. Acad. Sci. U.S.A.">
        <title>A Catalog of Tens of Thousands of Viruses from Human Metagenomes Reveals Hidden Associations with Chronic Diseases.</title>
        <authorList>
            <person name="Tisza M.J."/>
            <person name="Buck C.B."/>
        </authorList>
    </citation>
    <scope>NUCLEOTIDE SEQUENCE</scope>
    <source>
        <strain evidence="1">CtQyg71</strain>
    </source>
</reference>
<organism evidence="1">
    <name type="scientific">Siphoviridae sp. ctQyg71</name>
    <dbReference type="NCBI Taxonomy" id="2826330"/>
    <lineage>
        <taxon>Viruses</taxon>
        <taxon>Duplodnaviria</taxon>
        <taxon>Heunggongvirae</taxon>
        <taxon>Uroviricota</taxon>
        <taxon>Caudoviricetes</taxon>
    </lineage>
</organism>
<keyword evidence="1" id="KW-0378">Hydrolase</keyword>
<keyword evidence="1" id="KW-0326">Glycosidase</keyword>
<name>A0A8S5M614_9CAUD</name>
<dbReference type="GO" id="GO:0016798">
    <property type="term" value="F:hydrolase activity, acting on glycosyl bonds"/>
    <property type="evidence" value="ECO:0007669"/>
    <property type="project" value="UniProtKB-KW"/>
</dbReference>
<protein>
    <submittedName>
        <fullName evidence="1">Phosphodiester glycosidase</fullName>
    </submittedName>
</protein>
<accession>A0A8S5M614</accession>
<sequence>MKSVAIYKSIPVSRCRIRLFDNRKTKYSLAKMWQLYGGSNVTIMNGPFFNMKTRNPLTHTKISGNVIYKPKYGEFGIHWVKNGQPEWGVLPQTGADSYFTNTVVIPNGQKRANLSSHMDADGTKAKPRLTSRPAFGFDKKGNFVFGVERSIGLWAFQDLLYKKGWQWALVGDGGASTAFKDSVHTIKPARTIAIYVIITELASTESDEPKGGKPMIPVYSYSLKKDGV</sequence>
<dbReference type="EMBL" id="BK014828">
    <property type="protein sequence ID" value="DAD77592.1"/>
    <property type="molecule type" value="Genomic_DNA"/>
</dbReference>
<evidence type="ECO:0000313" key="1">
    <source>
        <dbReference type="EMBL" id="DAD77592.1"/>
    </source>
</evidence>
<proteinExistence type="predicted"/>